<evidence type="ECO:0000256" key="3">
    <source>
        <dbReference type="ARBA" id="ARBA00022989"/>
    </source>
</evidence>
<feature type="domain" description="Yip1" evidence="6">
    <location>
        <begin position="11"/>
        <end position="178"/>
    </location>
</feature>
<keyword evidence="3 5" id="KW-1133">Transmembrane helix</keyword>
<proteinExistence type="predicted"/>
<accession>A0A0P1GJN2</accession>
<evidence type="ECO:0000313" key="7">
    <source>
        <dbReference type="EMBL" id="CUH82311.1"/>
    </source>
</evidence>
<dbReference type="Pfam" id="PF04893">
    <property type="entry name" value="Yip1"/>
    <property type="match status" value="1"/>
</dbReference>
<evidence type="ECO:0000256" key="4">
    <source>
        <dbReference type="ARBA" id="ARBA00023136"/>
    </source>
</evidence>
<gene>
    <name evidence="7" type="ORF">TRM7557_03870</name>
</gene>
<name>A0A0P1GJN2_9RHOB</name>
<feature type="transmembrane region" description="Helical" evidence="5">
    <location>
        <begin position="31"/>
        <end position="49"/>
    </location>
</feature>
<feature type="transmembrane region" description="Helical" evidence="5">
    <location>
        <begin position="61"/>
        <end position="84"/>
    </location>
</feature>
<evidence type="ECO:0000256" key="5">
    <source>
        <dbReference type="SAM" id="Phobius"/>
    </source>
</evidence>
<keyword evidence="4 5" id="KW-0472">Membrane</keyword>
<feature type="transmembrane region" description="Helical" evidence="5">
    <location>
        <begin position="132"/>
        <end position="149"/>
    </location>
</feature>
<dbReference type="STRING" id="928856.SAMN04488049_105216"/>
<keyword evidence="8" id="KW-1185">Reference proteome</keyword>
<evidence type="ECO:0000256" key="1">
    <source>
        <dbReference type="ARBA" id="ARBA00004141"/>
    </source>
</evidence>
<evidence type="ECO:0000256" key="2">
    <source>
        <dbReference type="ARBA" id="ARBA00022692"/>
    </source>
</evidence>
<dbReference type="OrthoDB" id="7872013at2"/>
<dbReference type="InterPro" id="IPR006977">
    <property type="entry name" value="Yip1_dom"/>
</dbReference>
<dbReference type="GO" id="GO:0016020">
    <property type="term" value="C:membrane"/>
    <property type="evidence" value="ECO:0007669"/>
    <property type="project" value="UniProtKB-SubCell"/>
</dbReference>
<dbReference type="Proteomes" id="UP000052022">
    <property type="component" value="Unassembled WGS sequence"/>
</dbReference>
<dbReference type="EMBL" id="CYSD01000043">
    <property type="protein sequence ID" value="CUH82311.1"/>
    <property type="molecule type" value="Genomic_DNA"/>
</dbReference>
<organism evidence="7 8">
    <name type="scientific">Tritonibacter multivorans</name>
    <dbReference type="NCBI Taxonomy" id="928856"/>
    <lineage>
        <taxon>Bacteria</taxon>
        <taxon>Pseudomonadati</taxon>
        <taxon>Pseudomonadota</taxon>
        <taxon>Alphaproteobacteria</taxon>
        <taxon>Rhodobacterales</taxon>
        <taxon>Paracoccaceae</taxon>
        <taxon>Tritonibacter</taxon>
    </lineage>
</organism>
<evidence type="ECO:0000313" key="8">
    <source>
        <dbReference type="Proteomes" id="UP000052022"/>
    </source>
</evidence>
<reference evidence="7 8" key="1">
    <citation type="submission" date="2015-09" db="EMBL/GenBank/DDBJ databases">
        <authorList>
            <consortium name="Swine Surveillance"/>
        </authorList>
    </citation>
    <scope>NUCLEOTIDE SEQUENCE [LARGE SCALE GENOMIC DNA]</scope>
    <source>
        <strain evidence="7 8">CECT 7557</strain>
    </source>
</reference>
<evidence type="ECO:0000259" key="6">
    <source>
        <dbReference type="Pfam" id="PF04893"/>
    </source>
</evidence>
<protein>
    <submittedName>
        <fullName evidence="7">Yip1 domain protein</fullName>
    </submittedName>
</protein>
<comment type="subcellular location">
    <subcellularLocation>
        <location evidence="1">Membrane</location>
        <topology evidence="1">Multi-pass membrane protein</topology>
    </subcellularLocation>
</comment>
<keyword evidence="2 5" id="KW-0812">Transmembrane</keyword>
<feature type="transmembrane region" description="Helical" evidence="5">
    <location>
        <begin position="104"/>
        <end position="125"/>
    </location>
</feature>
<dbReference type="RefSeq" id="WP_058291837.1">
    <property type="nucleotide sequence ID" value="NZ_CYSD01000043.1"/>
</dbReference>
<dbReference type="AlphaFoldDB" id="A0A0P1GJN2"/>
<sequence length="182" mass="19233">MTDLKALVAETIFSPATAGKRLLDMQLGRQAIVSMFALSLVVAAILEIVQRLIVPLPEEFMAAGVSPVTFILIVGGMQLAIVAAMTGVGRWLGGRAGMLDLLGLQSWLTLVSLMFQTVAVLLLIVSPLLAGLLNLAVVIYGFYVALHFVNVAHGFESLMKSFGVVAMSACSVAMMLLILSGI</sequence>
<feature type="transmembrane region" description="Helical" evidence="5">
    <location>
        <begin position="161"/>
        <end position="179"/>
    </location>
</feature>